<protein>
    <recommendedName>
        <fullName evidence="5">NAD(P)-binding protein</fullName>
    </recommendedName>
</protein>
<evidence type="ECO:0000313" key="3">
    <source>
        <dbReference type="EMBL" id="KAK0320318.1"/>
    </source>
</evidence>
<keyword evidence="2" id="KW-0560">Oxidoreductase</keyword>
<dbReference type="InterPro" id="IPR002347">
    <property type="entry name" value="SDR_fam"/>
</dbReference>
<evidence type="ECO:0000256" key="1">
    <source>
        <dbReference type="ARBA" id="ARBA00006484"/>
    </source>
</evidence>
<dbReference type="Proteomes" id="UP001168146">
    <property type="component" value="Unassembled WGS sequence"/>
</dbReference>
<dbReference type="Pfam" id="PF00106">
    <property type="entry name" value="adh_short"/>
    <property type="match status" value="1"/>
</dbReference>
<name>A0AAN6FKX2_9PEZI</name>
<dbReference type="Gene3D" id="3.40.50.720">
    <property type="entry name" value="NAD(P)-binding Rossmann-like Domain"/>
    <property type="match status" value="1"/>
</dbReference>
<accession>A0AAN6FKX2</accession>
<evidence type="ECO:0000256" key="2">
    <source>
        <dbReference type="ARBA" id="ARBA00023002"/>
    </source>
</evidence>
<evidence type="ECO:0008006" key="5">
    <source>
        <dbReference type="Google" id="ProtNLM"/>
    </source>
</evidence>
<comment type="similarity">
    <text evidence="1">Belongs to the short-chain dehydrogenases/reductases (SDR) family.</text>
</comment>
<sequence length="290" mass="32642">MLQEVSQQSPDKQSSILANMPFEYKKVLVLGATSGIGWALASKLIENGVSVVAVGRRQANLDDFAKQHSKGNASVDTAVFDITKLKEIPGFAKDMFTKHPDLDCIFLNSGMQRHLDWTKPDEVDLEAVDLEILTNYTSFLHLTKAFLPYLQKQAPKPTSMIYTTSGLALVPILYCPGYCSTKAALHHHILALRQQMKDADSNVKIIELFPPAVQTELHDAKHQPQLGDRGKDIGMPLNEFTDEAWAGLSAEDNEQVPVQMVKTMMGFNWWEQERQKTAQKMWAFMKQQQH</sequence>
<dbReference type="PRINTS" id="PR00081">
    <property type="entry name" value="GDHRDH"/>
</dbReference>
<dbReference type="GO" id="GO:0016491">
    <property type="term" value="F:oxidoreductase activity"/>
    <property type="evidence" value="ECO:0007669"/>
    <property type="project" value="UniProtKB-KW"/>
</dbReference>
<dbReference type="PANTHER" id="PTHR43669:SF11">
    <property type="entry name" value="SHORT-CHAIN DEHYDROGENASE_OXIDOREDUCTASE"/>
    <property type="match status" value="1"/>
</dbReference>
<dbReference type="SUPFAM" id="SSF51735">
    <property type="entry name" value="NAD(P)-binding Rossmann-fold domains"/>
    <property type="match status" value="1"/>
</dbReference>
<dbReference type="InterPro" id="IPR036291">
    <property type="entry name" value="NAD(P)-bd_dom_sf"/>
</dbReference>
<comment type="caution">
    <text evidence="3">The sequence shown here is derived from an EMBL/GenBank/DDBJ whole genome shotgun (WGS) entry which is preliminary data.</text>
</comment>
<dbReference type="AlphaFoldDB" id="A0AAN6FKX2"/>
<evidence type="ECO:0000313" key="4">
    <source>
        <dbReference type="Proteomes" id="UP001168146"/>
    </source>
</evidence>
<organism evidence="3 4">
    <name type="scientific">Friedmanniomyces endolithicus</name>
    <dbReference type="NCBI Taxonomy" id="329885"/>
    <lineage>
        <taxon>Eukaryota</taxon>
        <taxon>Fungi</taxon>
        <taxon>Dikarya</taxon>
        <taxon>Ascomycota</taxon>
        <taxon>Pezizomycotina</taxon>
        <taxon>Dothideomycetes</taxon>
        <taxon>Dothideomycetidae</taxon>
        <taxon>Mycosphaerellales</taxon>
        <taxon>Teratosphaeriaceae</taxon>
        <taxon>Friedmanniomyces</taxon>
    </lineage>
</organism>
<dbReference type="PANTHER" id="PTHR43669">
    <property type="entry name" value="5-KETO-D-GLUCONATE 5-REDUCTASE"/>
    <property type="match status" value="1"/>
</dbReference>
<proteinExistence type="inferred from homology"/>
<reference evidence="3" key="1">
    <citation type="submission" date="2021-12" db="EMBL/GenBank/DDBJ databases">
        <title>Black yeast isolated from Biological Soil Crust.</title>
        <authorList>
            <person name="Kurbessoian T."/>
        </authorList>
    </citation>
    <scope>NUCLEOTIDE SEQUENCE</scope>
    <source>
        <strain evidence="3">CCFEE 5208</strain>
    </source>
</reference>
<dbReference type="EMBL" id="JASUXU010000026">
    <property type="protein sequence ID" value="KAK0320318.1"/>
    <property type="molecule type" value="Genomic_DNA"/>
</dbReference>
<gene>
    <name evidence="3" type="ORF">LTR82_008835</name>
</gene>